<dbReference type="InterPro" id="IPR001876">
    <property type="entry name" value="Znf_RanBP2"/>
</dbReference>
<evidence type="ECO:0000256" key="3">
    <source>
        <dbReference type="ARBA" id="ARBA00022771"/>
    </source>
</evidence>
<feature type="domain" description="MPN" evidence="7">
    <location>
        <begin position="136"/>
        <end position="274"/>
    </location>
</feature>
<proteinExistence type="inferred from homology"/>
<dbReference type="OrthoDB" id="10251089at2759"/>
<evidence type="ECO:0000256" key="2">
    <source>
        <dbReference type="ARBA" id="ARBA00022723"/>
    </source>
</evidence>
<evidence type="ECO:0000256" key="4">
    <source>
        <dbReference type="ARBA" id="ARBA00022833"/>
    </source>
</evidence>
<keyword evidence="4" id="KW-0862">Zinc</keyword>
<dbReference type="PANTHER" id="PTHR12710">
    <property type="entry name" value="NUCLEAR PROTEIN LOCALIZATION 4"/>
    <property type="match status" value="1"/>
</dbReference>
<evidence type="ECO:0000313" key="9">
    <source>
        <dbReference type="Proteomes" id="UP000005239"/>
    </source>
</evidence>
<dbReference type="Proteomes" id="UP000005239">
    <property type="component" value="Unassembled WGS sequence"/>
</dbReference>
<dbReference type="PROSITE" id="PS50249">
    <property type="entry name" value="MPN"/>
    <property type="match status" value="1"/>
</dbReference>
<dbReference type="InterPro" id="IPR007717">
    <property type="entry name" value="NPL4_C"/>
</dbReference>
<comment type="similarity">
    <text evidence="1">Belongs to the NPL4 family.</text>
</comment>
<evidence type="ECO:0000256" key="1">
    <source>
        <dbReference type="ARBA" id="ARBA00011025"/>
    </source>
</evidence>
<dbReference type="GO" id="GO:0005634">
    <property type="term" value="C:nucleus"/>
    <property type="evidence" value="ECO:0000318"/>
    <property type="project" value="GO_Central"/>
</dbReference>
<dbReference type="Pfam" id="PF05021">
    <property type="entry name" value="NPL4"/>
    <property type="match status" value="1"/>
</dbReference>
<dbReference type="GO" id="GO:0043130">
    <property type="term" value="F:ubiquitin binding"/>
    <property type="evidence" value="ECO:0000318"/>
    <property type="project" value="GO_Central"/>
</dbReference>
<sequence length="508" mass="57963">MVMDGQSQILPDSLRKLDEIDVVLGTKDGQIDRGRDPQRCRHNARQKCSYCLPLDPFDEEYLKEKEIKHMSFHAYCRKMMSTHGKGTSLKKPLENVKLSVDLSCPAHKPYPKGVCTKCRPPTVTLNRQKFRHVDNVCFENEDVVNEFLNYWRKSNEQRAGYLIGRYEECPEVPLGIRAIVLAVYEPPQEATNSSIKLVDEGVEGEAVDKLCAWLDLRRVGWIFTDLFTANAYDGSVHSTRHSQSYLLSAEECITAGALQSKYPNPTQFCSDGVYGSKFVTVVASGDESEKVSFHGYQVSNQCMQLVDANLLCPTNHYELAYIRETPLNEQHYIPDVQYTEKNEYGAEVRRNGRPLPVEFLMVDVPAGMPKEYRCTFHIPTDKKFPIENRSTIKETQTAQKVTQFCEQFSLDNFLDLATNFHFLLYLLTQNEVPFTDEEIRGLCNCVKTGDREGAREWATHTNHWNALVALSHHSQPTIKGWNCRHCTFSNGETQRECSMCGLPNEAVN</sequence>
<reference evidence="9" key="1">
    <citation type="journal article" date="2008" name="Nat. Genet.">
        <title>The Pristionchus pacificus genome provides a unique perspective on nematode lifestyle and parasitism.</title>
        <authorList>
            <person name="Dieterich C."/>
            <person name="Clifton S.W."/>
            <person name="Schuster L.N."/>
            <person name="Chinwalla A."/>
            <person name="Delehaunty K."/>
            <person name="Dinkelacker I."/>
            <person name="Fulton L."/>
            <person name="Fulton R."/>
            <person name="Godfrey J."/>
            <person name="Minx P."/>
            <person name="Mitreva M."/>
            <person name="Roeseler W."/>
            <person name="Tian H."/>
            <person name="Witte H."/>
            <person name="Yang S.P."/>
            <person name="Wilson R.K."/>
            <person name="Sommer R.J."/>
        </authorList>
    </citation>
    <scope>NUCLEOTIDE SEQUENCE [LARGE SCALE GENOMIC DNA]</scope>
    <source>
        <strain evidence="9">PS312</strain>
    </source>
</reference>
<dbReference type="SUPFAM" id="SSF90209">
    <property type="entry name" value="Ran binding protein zinc finger-like"/>
    <property type="match status" value="1"/>
</dbReference>
<keyword evidence="3 5" id="KW-0863">Zinc-finger</keyword>
<accession>A0A8R1Z8M0</accession>
<evidence type="ECO:0000313" key="8">
    <source>
        <dbReference type="EnsemblMetazoa" id="PPA46504.1"/>
    </source>
</evidence>
<evidence type="ECO:0000256" key="5">
    <source>
        <dbReference type="PROSITE-ProRule" id="PRU00322"/>
    </source>
</evidence>
<keyword evidence="2" id="KW-0479">Metal-binding</keyword>
<dbReference type="InterPro" id="IPR036443">
    <property type="entry name" value="Znf_RanBP2_sf"/>
</dbReference>
<reference evidence="8" key="2">
    <citation type="submission" date="2022-06" db="UniProtKB">
        <authorList>
            <consortium name="EnsemblMetazoa"/>
        </authorList>
    </citation>
    <scope>IDENTIFICATION</scope>
    <source>
        <strain evidence="8">PS312</strain>
    </source>
</reference>
<dbReference type="CDD" id="cd08061">
    <property type="entry name" value="MPN_NPL4"/>
    <property type="match status" value="1"/>
</dbReference>
<dbReference type="PROSITE" id="PS01358">
    <property type="entry name" value="ZF_RANBP2_1"/>
    <property type="match status" value="1"/>
</dbReference>
<evidence type="ECO:0000259" key="6">
    <source>
        <dbReference type="PROSITE" id="PS50199"/>
    </source>
</evidence>
<dbReference type="InterPro" id="IPR007716">
    <property type="entry name" value="NPL4_Zn-bd_put"/>
</dbReference>
<dbReference type="PROSITE" id="PS50199">
    <property type="entry name" value="ZF_RANBP2_2"/>
    <property type="match status" value="1"/>
</dbReference>
<dbReference type="PIRSF" id="PIRSF010052">
    <property type="entry name" value="Polyub_prc_Npl4"/>
    <property type="match status" value="1"/>
</dbReference>
<evidence type="ECO:0000259" key="7">
    <source>
        <dbReference type="PROSITE" id="PS50249"/>
    </source>
</evidence>
<dbReference type="Pfam" id="PF05020">
    <property type="entry name" value="zf-NPL4"/>
    <property type="match status" value="1"/>
</dbReference>
<dbReference type="GO" id="GO:0006511">
    <property type="term" value="P:ubiquitin-dependent protein catabolic process"/>
    <property type="evidence" value="ECO:0000318"/>
    <property type="project" value="GO_Central"/>
</dbReference>
<dbReference type="AlphaFoldDB" id="A0A8R1Z8M0"/>
<dbReference type="GO" id="GO:0031625">
    <property type="term" value="F:ubiquitin protein ligase binding"/>
    <property type="evidence" value="ECO:0000318"/>
    <property type="project" value="GO_Central"/>
</dbReference>
<feature type="domain" description="RanBP2-type" evidence="6">
    <location>
        <begin position="477"/>
        <end position="506"/>
    </location>
</feature>
<dbReference type="PANTHER" id="PTHR12710:SF0">
    <property type="entry name" value="NUCLEAR PROTEIN LOCALIZATION PROTEIN 4 HOMOLOG"/>
    <property type="match status" value="1"/>
</dbReference>
<name>A0A8R1Z8M0_PRIPA</name>
<organism evidence="8 9">
    <name type="scientific">Pristionchus pacificus</name>
    <name type="common">Parasitic nematode worm</name>
    <dbReference type="NCBI Taxonomy" id="54126"/>
    <lineage>
        <taxon>Eukaryota</taxon>
        <taxon>Metazoa</taxon>
        <taxon>Ecdysozoa</taxon>
        <taxon>Nematoda</taxon>
        <taxon>Chromadorea</taxon>
        <taxon>Rhabditida</taxon>
        <taxon>Rhabditina</taxon>
        <taxon>Diplogasteromorpha</taxon>
        <taxon>Diplogasteroidea</taxon>
        <taxon>Neodiplogasteridae</taxon>
        <taxon>Pristionchus</taxon>
    </lineage>
</organism>
<keyword evidence="9" id="KW-1185">Reference proteome</keyword>
<gene>
    <name evidence="8" type="primary">WBGene00304283</name>
</gene>
<dbReference type="GO" id="GO:0008270">
    <property type="term" value="F:zinc ion binding"/>
    <property type="evidence" value="ECO:0007669"/>
    <property type="project" value="UniProtKB-KW"/>
</dbReference>
<evidence type="ECO:0008006" key="10">
    <source>
        <dbReference type="Google" id="ProtNLM"/>
    </source>
</evidence>
<dbReference type="InterPro" id="IPR016563">
    <property type="entry name" value="Npl4"/>
</dbReference>
<dbReference type="EnsemblMetazoa" id="PPA46504.1">
    <property type="protein sequence ID" value="PPA46504.1"/>
    <property type="gene ID" value="WBGene00304283"/>
</dbReference>
<dbReference type="SMART" id="SM00547">
    <property type="entry name" value="ZnF_RBZ"/>
    <property type="match status" value="1"/>
</dbReference>
<dbReference type="InterPro" id="IPR037518">
    <property type="entry name" value="MPN"/>
</dbReference>
<protein>
    <recommendedName>
        <fullName evidence="10">Nuclear protein localization protein 4 homolog</fullName>
    </recommendedName>
</protein>